<protein>
    <recommendedName>
        <fullName evidence="11">Multidrug transporter MdfA</fullName>
    </recommendedName>
</protein>
<comment type="subunit">
    <text evidence="2">Monomer.</text>
</comment>
<dbReference type="PROSITE" id="PS50850">
    <property type="entry name" value="MFS"/>
    <property type="match status" value="1"/>
</dbReference>
<keyword evidence="8 12" id="KW-0472">Membrane</keyword>
<dbReference type="NCBIfam" id="NF011931">
    <property type="entry name" value="PRK15402.1"/>
    <property type="match status" value="1"/>
</dbReference>
<comment type="similarity">
    <text evidence="10">Belongs to the major facilitator superfamily. MdfA family.</text>
</comment>
<dbReference type="CDD" id="cd17320">
    <property type="entry name" value="MFS_MdfA_MDR_like"/>
    <property type="match status" value="1"/>
</dbReference>
<evidence type="ECO:0000256" key="4">
    <source>
        <dbReference type="ARBA" id="ARBA00022475"/>
    </source>
</evidence>
<keyword evidence="4" id="KW-1003">Cell membrane</keyword>
<evidence type="ECO:0000256" key="6">
    <source>
        <dbReference type="ARBA" id="ARBA00022692"/>
    </source>
</evidence>
<evidence type="ECO:0000256" key="2">
    <source>
        <dbReference type="ARBA" id="ARBA00011245"/>
    </source>
</evidence>
<feature type="domain" description="Major facilitator superfamily (MFS) profile" evidence="13">
    <location>
        <begin position="13"/>
        <end position="404"/>
    </location>
</feature>
<evidence type="ECO:0000256" key="1">
    <source>
        <dbReference type="ARBA" id="ARBA00004429"/>
    </source>
</evidence>
<gene>
    <name evidence="14" type="ORF">HU668_09000</name>
</gene>
<dbReference type="AlphaFoldDB" id="A0A7Y6NDR3"/>
<evidence type="ECO:0000256" key="12">
    <source>
        <dbReference type="SAM" id="Phobius"/>
    </source>
</evidence>
<organism evidence="14 15">
    <name type="scientific">Pantoea brenneri</name>
    <dbReference type="NCBI Taxonomy" id="472694"/>
    <lineage>
        <taxon>Bacteria</taxon>
        <taxon>Pseudomonadati</taxon>
        <taxon>Pseudomonadota</taxon>
        <taxon>Gammaproteobacteria</taxon>
        <taxon>Enterobacterales</taxon>
        <taxon>Erwiniaceae</taxon>
        <taxon>Pantoea</taxon>
    </lineage>
</organism>
<keyword evidence="3" id="KW-0813">Transport</keyword>
<feature type="transmembrane region" description="Helical" evidence="12">
    <location>
        <begin position="257"/>
        <end position="277"/>
    </location>
</feature>
<evidence type="ECO:0000256" key="10">
    <source>
        <dbReference type="ARBA" id="ARBA00038406"/>
    </source>
</evidence>
<evidence type="ECO:0000313" key="14">
    <source>
        <dbReference type="EMBL" id="NUY96595.1"/>
    </source>
</evidence>
<dbReference type="InterPro" id="IPR036259">
    <property type="entry name" value="MFS_trans_sf"/>
</dbReference>
<dbReference type="Gene3D" id="1.20.1720.10">
    <property type="entry name" value="Multidrug resistance protein D"/>
    <property type="match status" value="1"/>
</dbReference>
<feature type="transmembrane region" description="Helical" evidence="12">
    <location>
        <begin position="172"/>
        <end position="191"/>
    </location>
</feature>
<keyword evidence="6 12" id="KW-0812">Transmembrane</keyword>
<feature type="transmembrane region" description="Helical" evidence="12">
    <location>
        <begin position="219"/>
        <end position="245"/>
    </location>
</feature>
<feature type="transmembrane region" description="Helical" evidence="12">
    <location>
        <begin position="289"/>
        <end position="307"/>
    </location>
</feature>
<feature type="transmembrane region" description="Helical" evidence="12">
    <location>
        <begin position="346"/>
        <end position="364"/>
    </location>
</feature>
<dbReference type="InterPro" id="IPR005829">
    <property type="entry name" value="Sugar_transporter_CS"/>
</dbReference>
<proteinExistence type="inferred from homology"/>
<dbReference type="PANTHER" id="PTHR23502">
    <property type="entry name" value="MAJOR FACILITATOR SUPERFAMILY"/>
    <property type="match status" value="1"/>
</dbReference>
<evidence type="ECO:0000259" key="13">
    <source>
        <dbReference type="PROSITE" id="PS50850"/>
    </source>
</evidence>
<evidence type="ECO:0000256" key="5">
    <source>
        <dbReference type="ARBA" id="ARBA00022519"/>
    </source>
</evidence>
<feature type="transmembrane region" description="Helical" evidence="12">
    <location>
        <begin position="313"/>
        <end position="334"/>
    </location>
</feature>
<keyword evidence="5" id="KW-0997">Cell inner membrane</keyword>
<reference evidence="14 15" key="1">
    <citation type="submission" date="2020-05" db="EMBL/GenBank/DDBJ databases">
        <title>Whole Genome Sequences of Enterobacteriales Associated with the International Space Station.</title>
        <authorList>
            <person name="Bharadwaj A."/>
            <person name="Daudu R."/>
            <person name="Singh N."/>
            <person name="Wood J."/>
            <person name="Debieu M."/>
            <person name="Mason C."/>
            <person name="Wang C."/>
            <person name="Venkateswaran K."/>
        </authorList>
    </citation>
    <scope>NUCLEOTIDE SEQUENCE [LARGE SCALE GENOMIC DNA]</scope>
    <source>
        <strain evidence="14 15">IF5SW-B1</strain>
    </source>
</reference>
<feature type="transmembrane region" description="Helical" evidence="12">
    <location>
        <begin position="83"/>
        <end position="102"/>
    </location>
</feature>
<name>A0A7Y6NDR3_9GAMM</name>
<dbReference type="GeneID" id="57345294"/>
<accession>A0A7Y6NDR3</accession>
<keyword evidence="7 12" id="KW-1133">Transmembrane helix</keyword>
<dbReference type="Pfam" id="PF07690">
    <property type="entry name" value="MFS_1"/>
    <property type="match status" value="1"/>
</dbReference>
<evidence type="ECO:0000256" key="3">
    <source>
        <dbReference type="ARBA" id="ARBA00022448"/>
    </source>
</evidence>
<dbReference type="InterPro" id="IPR020846">
    <property type="entry name" value="MFS_dom"/>
</dbReference>
<dbReference type="GO" id="GO:0005886">
    <property type="term" value="C:plasma membrane"/>
    <property type="evidence" value="ECO:0007669"/>
    <property type="project" value="UniProtKB-SubCell"/>
</dbReference>
<feature type="transmembrane region" description="Helical" evidence="12">
    <location>
        <begin position="376"/>
        <end position="398"/>
    </location>
</feature>
<comment type="caution">
    <text evidence="14">The sequence shown here is derived from an EMBL/GenBank/DDBJ whole genome shotgun (WGS) entry which is preliminary data.</text>
</comment>
<feature type="transmembrane region" description="Helical" evidence="12">
    <location>
        <begin position="141"/>
        <end position="166"/>
    </location>
</feature>
<dbReference type="GO" id="GO:1990961">
    <property type="term" value="P:xenobiotic detoxification by transmembrane export across the plasma membrane"/>
    <property type="evidence" value="ECO:0007669"/>
    <property type="project" value="TreeGrafter"/>
</dbReference>
<evidence type="ECO:0000256" key="7">
    <source>
        <dbReference type="ARBA" id="ARBA00022989"/>
    </source>
</evidence>
<feature type="transmembrane region" description="Helical" evidence="12">
    <location>
        <begin position="108"/>
        <end position="129"/>
    </location>
</feature>
<dbReference type="EMBL" id="JABWPM010000007">
    <property type="protein sequence ID" value="NUY96595.1"/>
    <property type="molecule type" value="Genomic_DNA"/>
</dbReference>
<evidence type="ECO:0000313" key="15">
    <source>
        <dbReference type="Proteomes" id="UP000566985"/>
    </source>
</evidence>
<feature type="transmembrane region" description="Helical" evidence="12">
    <location>
        <begin position="52"/>
        <end position="71"/>
    </location>
</feature>
<dbReference type="RefSeq" id="WP_069728572.1">
    <property type="nucleotide sequence ID" value="NZ_JABWPE010000008.1"/>
</dbReference>
<comment type="subcellular location">
    <subcellularLocation>
        <location evidence="1">Cell inner membrane</location>
        <topology evidence="1">Multi-pass membrane protein</topology>
    </subcellularLocation>
</comment>
<dbReference type="GO" id="GO:0046677">
    <property type="term" value="P:response to antibiotic"/>
    <property type="evidence" value="ECO:0007669"/>
    <property type="project" value="UniProtKB-KW"/>
</dbReference>
<dbReference type="Proteomes" id="UP000566985">
    <property type="component" value="Unassembled WGS sequence"/>
</dbReference>
<evidence type="ECO:0000256" key="8">
    <source>
        <dbReference type="ARBA" id="ARBA00023136"/>
    </source>
</evidence>
<keyword evidence="9" id="KW-0046">Antibiotic resistance</keyword>
<dbReference type="GO" id="GO:0015385">
    <property type="term" value="F:sodium:proton antiporter activity"/>
    <property type="evidence" value="ECO:0007669"/>
    <property type="project" value="TreeGrafter"/>
</dbReference>
<dbReference type="InterPro" id="IPR011701">
    <property type="entry name" value="MFS"/>
</dbReference>
<dbReference type="SUPFAM" id="SSF103473">
    <property type="entry name" value="MFS general substrate transporter"/>
    <property type="match status" value="1"/>
</dbReference>
<sequence>MARFHPISQLTGRILLFPLALVLFEFATYIAHDMIQPGMLIVTTEFDVGPEWVSTSLTAYLIGGVVLQWLLGPLSDKFGRRPVMLSGILFFAAACILTHWVSSIEEFVSLRFVQGISLCFIGAVGYAAIQEAFDEALAVRMMALMANVALLAPLAGPLAGAAWLTVGSWRSMFWLFAGCSLLAFVVLWRVMPETAGDRSHSIALPNLARNYRRLMKDRLVMSGSFAIGLVFIPILTWVALSPVILMHDEGLSRMQYALLQLPVFLAMIAGNLTLSKLAGRVPIEQPVKFAAWPILIGLSLALLASLLDSHGYLLITAGLSLYAFGAGMVNAGLYRLTLYASDEGKGSVAAMLGMISILTLAIGIELAKSGYFSGGTLWFCLINFISGVLWFGLVIVFMRERKRRSRLEAL</sequence>
<feature type="transmembrane region" description="Helical" evidence="12">
    <location>
        <begin position="12"/>
        <end position="32"/>
    </location>
</feature>
<evidence type="ECO:0000256" key="11">
    <source>
        <dbReference type="ARBA" id="ARBA00040126"/>
    </source>
</evidence>
<evidence type="ECO:0000256" key="9">
    <source>
        <dbReference type="ARBA" id="ARBA00023251"/>
    </source>
</evidence>
<dbReference type="PROSITE" id="PS00216">
    <property type="entry name" value="SUGAR_TRANSPORT_1"/>
    <property type="match status" value="1"/>
</dbReference>
<dbReference type="PANTHER" id="PTHR23502:SF43">
    <property type="entry name" value="MULTIDRUG TRANSPORTER MDFA"/>
    <property type="match status" value="1"/>
</dbReference>